<name>A0ABW8ERH5_STRT5</name>
<proteinExistence type="predicted"/>
<dbReference type="InterPro" id="IPR020610">
    <property type="entry name" value="Thiolase_AS"/>
</dbReference>
<dbReference type="RefSeq" id="WP_402387422.1">
    <property type="nucleotide sequence ID" value="NZ_JBIUYY010000021.1"/>
</dbReference>
<evidence type="ECO:0008006" key="4">
    <source>
        <dbReference type="Google" id="ProtNLM"/>
    </source>
</evidence>
<gene>
    <name evidence="2" type="ORF">ACIO7M_32125</name>
</gene>
<accession>A0ABW8ERH5</accession>
<keyword evidence="3" id="KW-1185">Reference proteome</keyword>
<dbReference type="PROSITE" id="PS00099">
    <property type="entry name" value="THIOLASE_3"/>
    <property type="match status" value="1"/>
</dbReference>
<organism evidence="2 3">
    <name type="scientific">Streptomyces toxytricini</name>
    <name type="common">Actinomyces toxytricini</name>
    <dbReference type="NCBI Taxonomy" id="67369"/>
    <lineage>
        <taxon>Bacteria</taxon>
        <taxon>Bacillati</taxon>
        <taxon>Actinomycetota</taxon>
        <taxon>Actinomycetes</taxon>
        <taxon>Kitasatosporales</taxon>
        <taxon>Streptomycetaceae</taxon>
        <taxon>Streptomyces</taxon>
    </lineage>
</organism>
<dbReference type="PROSITE" id="PS51318">
    <property type="entry name" value="TAT"/>
    <property type="match status" value="1"/>
</dbReference>
<reference evidence="2 3" key="1">
    <citation type="submission" date="2024-10" db="EMBL/GenBank/DDBJ databases">
        <title>The Natural Products Discovery Center: Release of the First 8490 Sequenced Strains for Exploring Actinobacteria Biosynthetic Diversity.</title>
        <authorList>
            <person name="Kalkreuter E."/>
            <person name="Kautsar S.A."/>
            <person name="Yang D."/>
            <person name="Bader C.D."/>
            <person name="Teijaro C.N."/>
            <person name="Fluegel L."/>
            <person name="Davis C.M."/>
            <person name="Simpson J.R."/>
            <person name="Lauterbach L."/>
            <person name="Steele A.D."/>
            <person name="Gui C."/>
            <person name="Meng S."/>
            <person name="Li G."/>
            <person name="Viehrig K."/>
            <person name="Ye F."/>
            <person name="Su P."/>
            <person name="Kiefer A.F."/>
            <person name="Nichols A."/>
            <person name="Cepeda A.J."/>
            <person name="Yan W."/>
            <person name="Fan B."/>
            <person name="Jiang Y."/>
            <person name="Adhikari A."/>
            <person name="Zheng C.-J."/>
            <person name="Schuster L."/>
            <person name="Cowan T.M."/>
            <person name="Smanski M.J."/>
            <person name="Chevrette M.G."/>
            <person name="De Carvalho L.P.S."/>
            <person name="Shen B."/>
        </authorList>
    </citation>
    <scope>NUCLEOTIDE SEQUENCE [LARGE SCALE GENOMIC DNA]</scope>
    <source>
        <strain evidence="2 3">NPDC087220</strain>
    </source>
</reference>
<evidence type="ECO:0000313" key="2">
    <source>
        <dbReference type="EMBL" id="MFJ2825728.1"/>
    </source>
</evidence>
<dbReference type="EMBL" id="JBIUYY010000021">
    <property type="protein sequence ID" value="MFJ2825728.1"/>
    <property type="molecule type" value="Genomic_DNA"/>
</dbReference>
<evidence type="ECO:0000256" key="1">
    <source>
        <dbReference type="SAM" id="MobiDB-lite"/>
    </source>
</evidence>
<feature type="region of interest" description="Disordered" evidence="1">
    <location>
        <begin position="48"/>
        <end position="90"/>
    </location>
</feature>
<sequence>MAMVKAIQDIRAARAAARLIGRRNALRYLALGAGAALAAACTGKGAGAAGADGKGAGPAPAGSTPPAPTPSTAAPSAPSGTAGPATGSAAAAPTATTAGVLARAFDAFVKGRWRLESTTPGGPTVTGTATVLADGGGNGGFTIDWDGPDGKPVTWTGSWLLRGGHLRTDVHTAPKGINRLTGGEALTVPKEVGEGASLLLPWKPPGHKDTGDGQQLQVTYRDGVLRITHRERGGSESVHTCTRLPA</sequence>
<protein>
    <recommendedName>
        <fullName evidence="4">Lipoprotein</fullName>
    </recommendedName>
</protein>
<dbReference type="Proteomes" id="UP001617351">
    <property type="component" value="Unassembled WGS sequence"/>
</dbReference>
<dbReference type="InterPro" id="IPR006311">
    <property type="entry name" value="TAT_signal"/>
</dbReference>
<evidence type="ECO:0000313" key="3">
    <source>
        <dbReference type="Proteomes" id="UP001617351"/>
    </source>
</evidence>
<comment type="caution">
    <text evidence="2">The sequence shown here is derived from an EMBL/GenBank/DDBJ whole genome shotgun (WGS) entry which is preliminary data.</text>
</comment>
<feature type="compositionally biased region" description="Low complexity" evidence="1">
    <location>
        <begin position="70"/>
        <end position="90"/>
    </location>
</feature>